<dbReference type="Gene3D" id="4.10.280.10">
    <property type="entry name" value="Helix-loop-helix DNA-binding domain"/>
    <property type="match status" value="1"/>
</dbReference>
<comment type="caution">
    <text evidence="1">The sequence shown here is derived from an EMBL/GenBank/DDBJ whole genome shotgun (WGS) entry which is preliminary data.</text>
</comment>
<dbReference type="InterPro" id="IPR036638">
    <property type="entry name" value="HLH_DNA-bd_sf"/>
</dbReference>
<name>A0A4V2QFV1_HYDET</name>
<protein>
    <submittedName>
        <fullName evidence="1">Spo0E like sporulation regulatory protein</fullName>
    </submittedName>
</protein>
<evidence type="ECO:0000313" key="1">
    <source>
        <dbReference type="EMBL" id="TCL73347.1"/>
    </source>
</evidence>
<dbReference type="InterPro" id="IPR018540">
    <property type="entry name" value="Spo0E-like"/>
</dbReference>
<dbReference type="Pfam" id="PF09388">
    <property type="entry name" value="SpoOE-like"/>
    <property type="match status" value="1"/>
</dbReference>
<reference evidence="1 2" key="1">
    <citation type="submission" date="2019-03" db="EMBL/GenBank/DDBJ databases">
        <title>Genomic Encyclopedia of Type Strains, Phase IV (KMG-IV): sequencing the most valuable type-strain genomes for metagenomic binning, comparative biology and taxonomic classification.</title>
        <authorList>
            <person name="Goeker M."/>
        </authorList>
    </citation>
    <scope>NUCLEOTIDE SEQUENCE [LARGE SCALE GENOMIC DNA]</scope>
    <source>
        <strain evidence="1 2">LX-B</strain>
    </source>
</reference>
<proteinExistence type="predicted"/>
<accession>A0A4V2QFV1</accession>
<keyword evidence="2" id="KW-1185">Reference proteome</keyword>
<dbReference type="GO" id="GO:0043937">
    <property type="term" value="P:regulation of sporulation"/>
    <property type="evidence" value="ECO:0007669"/>
    <property type="project" value="InterPro"/>
</dbReference>
<dbReference type="GO" id="GO:0046983">
    <property type="term" value="F:protein dimerization activity"/>
    <property type="evidence" value="ECO:0007669"/>
    <property type="project" value="InterPro"/>
</dbReference>
<sequence length="109" mass="12176">MDAPVTRASPFQIASRIKSVTQADLHIHLKRTKEMWSMTMQSTTPSSIHVLRQQIVAGRGKLQDLWNLYGATNAAVLAASAELDHLICQYHQLMNRDGMGLPDYPSLTE</sequence>
<dbReference type="InterPro" id="IPR037208">
    <property type="entry name" value="Spo0E-like_sf"/>
</dbReference>
<organism evidence="1 2">
    <name type="scientific">Hydrogenispora ethanolica</name>
    <dbReference type="NCBI Taxonomy" id="1082276"/>
    <lineage>
        <taxon>Bacteria</taxon>
        <taxon>Bacillati</taxon>
        <taxon>Bacillota</taxon>
        <taxon>Hydrogenispora</taxon>
    </lineage>
</organism>
<evidence type="ECO:0000313" key="2">
    <source>
        <dbReference type="Proteomes" id="UP000295008"/>
    </source>
</evidence>
<dbReference type="Proteomes" id="UP000295008">
    <property type="component" value="Unassembled WGS sequence"/>
</dbReference>
<gene>
    <name evidence="1" type="ORF">EDC14_1005211</name>
</gene>
<dbReference type="AlphaFoldDB" id="A0A4V2QFV1"/>
<dbReference type="EMBL" id="SLUN01000005">
    <property type="protein sequence ID" value="TCL73347.1"/>
    <property type="molecule type" value="Genomic_DNA"/>
</dbReference>
<dbReference type="SUPFAM" id="SSF140500">
    <property type="entry name" value="BAS1536-like"/>
    <property type="match status" value="1"/>
</dbReference>